<dbReference type="SUPFAM" id="SSF51735">
    <property type="entry name" value="NAD(P)-binding Rossmann-fold domains"/>
    <property type="match status" value="1"/>
</dbReference>
<evidence type="ECO:0000256" key="10">
    <source>
        <dbReference type="RuleBase" id="RU362068"/>
    </source>
</evidence>
<feature type="domain" description="Ketopantoate reductase N-terminal" evidence="11">
    <location>
        <begin position="3"/>
        <end position="148"/>
    </location>
</feature>
<dbReference type="UniPathway" id="UPA00028">
    <property type="reaction ID" value="UER00004"/>
</dbReference>
<dbReference type="Proteomes" id="UP000199600">
    <property type="component" value="Unassembled WGS sequence"/>
</dbReference>
<evidence type="ECO:0000256" key="8">
    <source>
        <dbReference type="ARBA" id="ARBA00032024"/>
    </source>
</evidence>
<keyword evidence="6 10" id="KW-0521">NADP</keyword>
<dbReference type="AlphaFoldDB" id="A0A1A8XKQ5"/>
<comment type="similarity">
    <text evidence="2 10">Belongs to the ketopantoate reductase family.</text>
</comment>
<evidence type="ECO:0000259" key="11">
    <source>
        <dbReference type="Pfam" id="PF02558"/>
    </source>
</evidence>
<dbReference type="InterPro" id="IPR013328">
    <property type="entry name" value="6PGD_dom2"/>
</dbReference>
<dbReference type="Gene3D" id="1.10.1040.10">
    <property type="entry name" value="N-(1-d-carboxylethyl)-l-norvaline Dehydrogenase, domain 2"/>
    <property type="match status" value="1"/>
</dbReference>
<comment type="function">
    <text evidence="10">Catalyzes the NADPH-dependent reduction of ketopantoate into pantoic acid.</text>
</comment>
<dbReference type="SUPFAM" id="SSF48179">
    <property type="entry name" value="6-phosphogluconate dehydrogenase C-terminal domain-like"/>
    <property type="match status" value="1"/>
</dbReference>
<evidence type="ECO:0000256" key="3">
    <source>
        <dbReference type="ARBA" id="ARBA00013014"/>
    </source>
</evidence>
<dbReference type="NCBIfam" id="TIGR00745">
    <property type="entry name" value="apbA_panE"/>
    <property type="match status" value="1"/>
</dbReference>
<dbReference type="GO" id="GO:0008677">
    <property type="term" value="F:2-dehydropantoate 2-reductase activity"/>
    <property type="evidence" value="ECO:0007669"/>
    <property type="project" value="UniProtKB-EC"/>
</dbReference>
<name>A0A1A8XKQ5_9RHOO</name>
<evidence type="ECO:0000256" key="4">
    <source>
        <dbReference type="ARBA" id="ARBA00019465"/>
    </source>
</evidence>
<evidence type="ECO:0000256" key="5">
    <source>
        <dbReference type="ARBA" id="ARBA00022655"/>
    </source>
</evidence>
<dbReference type="PANTHER" id="PTHR43765:SF2">
    <property type="entry name" value="2-DEHYDROPANTOATE 2-REDUCTASE"/>
    <property type="match status" value="1"/>
</dbReference>
<dbReference type="Gene3D" id="3.40.50.720">
    <property type="entry name" value="NAD(P)-binding Rossmann-like Domain"/>
    <property type="match status" value="1"/>
</dbReference>
<comment type="catalytic activity">
    <reaction evidence="9 10">
        <text>(R)-pantoate + NADP(+) = 2-dehydropantoate + NADPH + H(+)</text>
        <dbReference type="Rhea" id="RHEA:16233"/>
        <dbReference type="ChEBI" id="CHEBI:11561"/>
        <dbReference type="ChEBI" id="CHEBI:15378"/>
        <dbReference type="ChEBI" id="CHEBI:15980"/>
        <dbReference type="ChEBI" id="CHEBI:57783"/>
        <dbReference type="ChEBI" id="CHEBI:58349"/>
        <dbReference type="EC" id="1.1.1.169"/>
    </reaction>
</comment>
<dbReference type="FunFam" id="1.10.1040.10:FF:000017">
    <property type="entry name" value="2-dehydropantoate 2-reductase"/>
    <property type="match status" value="1"/>
</dbReference>
<dbReference type="Pfam" id="PF02558">
    <property type="entry name" value="ApbA"/>
    <property type="match status" value="1"/>
</dbReference>
<proteinExistence type="inferred from homology"/>
<feature type="domain" description="Ketopantoate reductase C-terminal" evidence="12">
    <location>
        <begin position="170"/>
        <end position="293"/>
    </location>
</feature>
<dbReference type="GO" id="GO:0015940">
    <property type="term" value="P:pantothenate biosynthetic process"/>
    <property type="evidence" value="ECO:0007669"/>
    <property type="project" value="UniProtKB-UniPathway"/>
</dbReference>
<dbReference type="InterPro" id="IPR036291">
    <property type="entry name" value="NAD(P)-bd_dom_sf"/>
</dbReference>
<dbReference type="InterPro" id="IPR050838">
    <property type="entry name" value="Ketopantoate_reductase"/>
</dbReference>
<evidence type="ECO:0000256" key="7">
    <source>
        <dbReference type="ARBA" id="ARBA00023002"/>
    </source>
</evidence>
<dbReference type="Pfam" id="PF08546">
    <property type="entry name" value="ApbA_C"/>
    <property type="match status" value="1"/>
</dbReference>
<keyword evidence="7 10" id="KW-0560">Oxidoreductase</keyword>
<dbReference type="EC" id="1.1.1.169" evidence="3 10"/>
<gene>
    <name evidence="13" type="primary">apbA</name>
    <name evidence="13" type="ORF">PROAA_130037</name>
</gene>
<accession>A0A1A8XKQ5</accession>
<evidence type="ECO:0000256" key="1">
    <source>
        <dbReference type="ARBA" id="ARBA00004994"/>
    </source>
</evidence>
<reference evidence="13 14" key="1">
    <citation type="submission" date="2016-06" db="EMBL/GenBank/DDBJ databases">
        <authorList>
            <person name="Kjaerup R.B."/>
            <person name="Dalgaard T.S."/>
            <person name="Juul-Madsen H.R."/>
        </authorList>
    </citation>
    <scope>NUCLEOTIDE SEQUENCE [LARGE SCALE GENOMIC DNA]</scope>
    <source>
        <strain evidence="13">2</strain>
    </source>
</reference>
<evidence type="ECO:0000256" key="2">
    <source>
        <dbReference type="ARBA" id="ARBA00007870"/>
    </source>
</evidence>
<dbReference type="EMBL" id="FLQY01000035">
    <property type="protein sequence ID" value="SBT04528.1"/>
    <property type="molecule type" value="Genomic_DNA"/>
</dbReference>
<protein>
    <recommendedName>
        <fullName evidence="4 10">2-dehydropantoate 2-reductase</fullName>
        <ecNumber evidence="3 10">1.1.1.169</ecNumber>
    </recommendedName>
    <alternativeName>
        <fullName evidence="8 10">Ketopantoate reductase</fullName>
    </alternativeName>
</protein>
<sequence length="310" mass="33200">MKVAVMGAGAVGCYYGGMLARAGHTVMLIGRPAHVEAVRRDGLLLDTQSFSMHVPAQASTKANGLEGARLVLCCVKSNDTESAARDMARHLDPDASVLSLQNGVDNAERLQALLGRQVVPAVVYVATEMAGPGHVRHHGRGELVIGPAAASEELVRLFVEAGIPTEISDNVAGELWAKLILNCAYNALSAITQLPYARLVQSDGVEDVMRDVVKECLAVAQRLGVRVAGDTWEAVQRIARTMPKQYSSTAQDLARGKRSEIDHLNGYVLRQGEALGIATPVNRVLHTLVRALETKSLEPQSTPVNTLSEE</sequence>
<keyword evidence="14" id="KW-1185">Reference proteome</keyword>
<dbReference type="InterPro" id="IPR003710">
    <property type="entry name" value="ApbA"/>
</dbReference>
<organism evidence="13 14">
    <name type="scientific">Candidatus Propionivibrio aalborgensis</name>
    <dbReference type="NCBI Taxonomy" id="1860101"/>
    <lineage>
        <taxon>Bacteria</taxon>
        <taxon>Pseudomonadati</taxon>
        <taxon>Pseudomonadota</taxon>
        <taxon>Betaproteobacteria</taxon>
        <taxon>Rhodocyclales</taxon>
        <taxon>Rhodocyclaceae</taxon>
        <taxon>Propionivibrio</taxon>
    </lineage>
</organism>
<evidence type="ECO:0000259" key="12">
    <source>
        <dbReference type="Pfam" id="PF08546"/>
    </source>
</evidence>
<dbReference type="PANTHER" id="PTHR43765">
    <property type="entry name" value="2-DEHYDROPANTOATE 2-REDUCTASE-RELATED"/>
    <property type="match status" value="1"/>
</dbReference>
<evidence type="ECO:0000256" key="9">
    <source>
        <dbReference type="ARBA" id="ARBA00048793"/>
    </source>
</evidence>
<evidence type="ECO:0000313" key="13">
    <source>
        <dbReference type="EMBL" id="SBT04528.1"/>
    </source>
</evidence>
<dbReference type="GO" id="GO:0005737">
    <property type="term" value="C:cytoplasm"/>
    <property type="evidence" value="ECO:0007669"/>
    <property type="project" value="TreeGrafter"/>
</dbReference>
<dbReference type="GO" id="GO:0050661">
    <property type="term" value="F:NADP binding"/>
    <property type="evidence" value="ECO:0007669"/>
    <property type="project" value="TreeGrafter"/>
</dbReference>
<dbReference type="InterPro" id="IPR013752">
    <property type="entry name" value="KPA_reductase"/>
</dbReference>
<dbReference type="InterPro" id="IPR008927">
    <property type="entry name" value="6-PGluconate_DH-like_C_sf"/>
</dbReference>
<evidence type="ECO:0000313" key="14">
    <source>
        <dbReference type="Proteomes" id="UP000199600"/>
    </source>
</evidence>
<comment type="pathway">
    <text evidence="1 10">Cofactor biosynthesis; (R)-pantothenate biosynthesis; (R)-pantoate from 3-methyl-2-oxobutanoate: step 2/2.</text>
</comment>
<dbReference type="InterPro" id="IPR013332">
    <property type="entry name" value="KPR_N"/>
</dbReference>
<keyword evidence="5 10" id="KW-0566">Pantothenate biosynthesis</keyword>
<evidence type="ECO:0000256" key="6">
    <source>
        <dbReference type="ARBA" id="ARBA00022857"/>
    </source>
</evidence>